<protein>
    <submittedName>
        <fullName evidence="1">Uncharacterized protein</fullName>
    </submittedName>
</protein>
<reference evidence="1 2" key="1">
    <citation type="submission" date="2019-11" db="EMBL/GenBank/DDBJ databases">
        <authorList>
            <person name="Li X.-J."/>
            <person name="Feng X.-M."/>
        </authorList>
    </citation>
    <scope>NUCLEOTIDE SEQUENCE [LARGE SCALE GENOMIC DNA]</scope>
    <source>
        <strain evidence="1 2">XMNu-373</strain>
    </source>
</reference>
<dbReference type="EMBL" id="WLZY01000016">
    <property type="protein sequence ID" value="NDL60996.1"/>
    <property type="molecule type" value="Genomic_DNA"/>
</dbReference>
<gene>
    <name evidence="1" type="ORF">F7O44_28380</name>
</gene>
<keyword evidence="2" id="KW-1185">Reference proteome</keyword>
<evidence type="ECO:0000313" key="2">
    <source>
        <dbReference type="Proteomes" id="UP000460435"/>
    </source>
</evidence>
<sequence>MGVTLVATWEEIEAARLAEVLERQALHRRLASVRQAGMTPEVDDVLAAIDEHASPYRDFDRINARDDY</sequence>
<dbReference type="AlphaFoldDB" id="A0A7K3MCK3"/>
<evidence type="ECO:0000313" key="1">
    <source>
        <dbReference type="EMBL" id="NDL60996.1"/>
    </source>
</evidence>
<proteinExistence type="predicted"/>
<dbReference type="Proteomes" id="UP000460435">
    <property type="component" value="Unassembled WGS sequence"/>
</dbReference>
<name>A0A7K3MCK3_9ACTN</name>
<accession>A0A7K3MCK3</accession>
<dbReference type="RefSeq" id="WP_162453713.1">
    <property type="nucleotide sequence ID" value="NZ_WLZY01000016.1"/>
</dbReference>
<organism evidence="1 2">
    <name type="scientific">Phytoactinopolyspora mesophila</name>
    <dbReference type="NCBI Taxonomy" id="2650750"/>
    <lineage>
        <taxon>Bacteria</taxon>
        <taxon>Bacillati</taxon>
        <taxon>Actinomycetota</taxon>
        <taxon>Actinomycetes</taxon>
        <taxon>Jiangellales</taxon>
        <taxon>Jiangellaceae</taxon>
        <taxon>Phytoactinopolyspora</taxon>
    </lineage>
</organism>
<comment type="caution">
    <text evidence="1">The sequence shown here is derived from an EMBL/GenBank/DDBJ whole genome shotgun (WGS) entry which is preliminary data.</text>
</comment>